<dbReference type="AlphaFoldDB" id="A0A8T7M2N4"/>
<evidence type="ECO:0000256" key="1">
    <source>
        <dbReference type="SAM" id="MobiDB-lite"/>
    </source>
</evidence>
<organism evidence="2 4">
    <name type="scientific">Candidatus Chlorohelix allophototropha</name>
    <dbReference type="NCBI Taxonomy" id="3003348"/>
    <lineage>
        <taxon>Bacteria</taxon>
        <taxon>Bacillati</taxon>
        <taxon>Chloroflexota</taxon>
        <taxon>Chloroflexia</taxon>
        <taxon>Candidatus Chloroheliales</taxon>
        <taxon>Candidatus Chloroheliaceae</taxon>
        <taxon>Candidatus Chlorohelix</taxon>
    </lineage>
</organism>
<gene>
    <name evidence="2" type="ORF">HXX08_12130</name>
    <name evidence="3" type="ORF">OZ401_001770</name>
</gene>
<name>A0A8T7M2N4_9CHLR</name>
<accession>A0A8T7M2N4</accession>
<protein>
    <submittedName>
        <fullName evidence="2">Uncharacterized protein</fullName>
    </submittedName>
</protein>
<reference evidence="3" key="2">
    <citation type="journal article" date="2024" name="Nature">
        <title>Anoxygenic phototroph of the Chloroflexota uses a type I reaction centre.</title>
        <authorList>
            <person name="Tsuji J.M."/>
            <person name="Shaw N.A."/>
            <person name="Nagashima S."/>
            <person name="Venkiteswaran J.J."/>
            <person name="Schiff S.L."/>
            <person name="Watanabe T."/>
            <person name="Fukui M."/>
            <person name="Hanada S."/>
            <person name="Tank M."/>
            <person name="Neufeld J.D."/>
        </authorList>
    </citation>
    <scope>NUCLEOTIDE SEQUENCE</scope>
    <source>
        <strain evidence="3">L227-S17</strain>
    </source>
</reference>
<dbReference type="Proteomes" id="UP000521676">
    <property type="component" value="Unassembled WGS sequence"/>
</dbReference>
<keyword evidence="5" id="KW-1185">Reference proteome</keyword>
<evidence type="ECO:0000313" key="2">
    <source>
        <dbReference type="EMBL" id="NWJ46620.1"/>
    </source>
</evidence>
<reference evidence="2 4" key="1">
    <citation type="submission" date="2020-06" db="EMBL/GenBank/DDBJ databases">
        <title>Anoxygenic phototrophic Chloroflexota member uses a Type I reaction center.</title>
        <authorList>
            <person name="Tsuji J.M."/>
            <person name="Shaw N.A."/>
            <person name="Nagashima S."/>
            <person name="Venkiteswaran J."/>
            <person name="Schiff S.L."/>
            <person name="Hanada S."/>
            <person name="Tank M."/>
            <person name="Neufeld J.D."/>
        </authorList>
    </citation>
    <scope>NUCLEOTIDE SEQUENCE [LARGE SCALE GENOMIC DNA]</scope>
    <source>
        <strain evidence="2">L227-S17</strain>
    </source>
</reference>
<dbReference type="RefSeq" id="WP_341467875.1">
    <property type="nucleotide sequence ID" value="NZ_CP128399.1"/>
</dbReference>
<evidence type="ECO:0000313" key="3">
    <source>
        <dbReference type="EMBL" id="WJW65989.1"/>
    </source>
</evidence>
<sequence>MASTGGNRTGNKTEFDPTQYLQPRGNSQYLPLKWQLAWLRLEQPQAEIRTQLISRDSGMAIFQAEIKLPNGAVATGWGAESPIEDNRNDLSYLIAAENLALSRALSMLGFGLEYATDFDPPLEYAPITLPGDNDAEYDETDEPASIELPLELLSEEEEPEETNELDEPRLGEVRLIREEAPRLRPVPRTEELDSAPILTPLERVPDVPTVRKPGFSGGPQLIDPVIEDRLNNVQDVQTRLALKQIYNEARTRHNIAPDIVDKRSQRRYGKMTYELNLEEAEEFLELIINSRPRS</sequence>
<feature type="compositionally biased region" description="Polar residues" evidence="1">
    <location>
        <begin position="1"/>
        <end position="12"/>
    </location>
</feature>
<evidence type="ECO:0000313" key="5">
    <source>
        <dbReference type="Proteomes" id="UP001431572"/>
    </source>
</evidence>
<dbReference type="EMBL" id="CP128399">
    <property type="protein sequence ID" value="WJW65989.1"/>
    <property type="molecule type" value="Genomic_DNA"/>
</dbReference>
<evidence type="ECO:0000313" key="4">
    <source>
        <dbReference type="Proteomes" id="UP000521676"/>
    </source>
</evidence>
<dbReference type="EMBL" id="JACATZ010000001">
    <property type="protein sequence ID" value="NWJ46620.1"/>
    <property type="molecule type" value="Genomic_DNA"/>
</dbReference>
<dbReference type="Proteomes" id="UP001431572">
    <property type="component" value="Chromosome 1"/>
</dbReference>
<proteinExistence type="predicted"/>
<feature type="region of interest" description="Disordered" evidence="1">
    <location>
        <begin position="1"/>
        <end position="20"/>
    </location>
</feature>